<keyword evidence="3" id="KW-1185">Reference proteome</keyword>
<dbReference type="SUPFAM" id="SSF53335">
    <property type="entry name" value="S-adenosyl-L-methionine-dependent methyltransferases"/>
    <property type="match status" value="1"/>
</dbReference>
<dbReference type="Gene3D" id="3.40.50.150">
    <property type="entry name" value="Vaccinia Virus protein VP39"/>
    <property type="match status" value="1"/>
</dbReference>
<feature type="region of interest" description="Disordered" evidence="1">
    <location>
        <begin position="1"/>
        <end position="58"/>
    </location>
</feature>
<gene>
    <name evidence="2" type="ORF">EVOR1521_LOCUS3226</name>
</gene>
<dbReference type="EMBL" id="CAUJNA010000192">
    <property type="protein sequence ID" value="CAJ1373401.1"/>
    <property type="molecule type" value="Genomic_DNA"/>
</dbReference>
<dbReference type="PANTHER" id="PTHR14614">
    <property type="entry name" value="HEPATOCELLULAR CARCINOMA-ASSOCIATED ANTIGEN"/>
    <property type="match status" value="1"/>
</dbReference>
<proteinExistence type="predicted"/>
<reference evidence="2" key="1">
    <citation type="submission" date="2023-08" db="EMBL/GenBank/DDBJ databases">
        <authorList>
            <person name="Chen Y."/>
            <person name="Shah S."/>
            <person name="Dougan E. K."/>
            <person name="Thang M."/>
            <person name="Chan C."/>
        </authorList>
    </citation>
    <scope>NUCLEOTIDE SEQUENCE</scope>
</reference>
<dbReference type="InterPro" id="IPR029063">
    <property type="entry name" value="SAM-dependent_MTases_sf"/>
</dbReference>
<feature type="region of interest" description="Disordered" evidence="1">
    <location>
        <begin position="290"/>
        <end position="323"/>
    </location>
</feature>
<sequence length="323" mass="35894">IPKLSRARARTPWLRMPRQGARRKQRERGLGQSKAEESKKRPAPNDRDAKESKSKPRVSCPVDIEAALSSCDQPSEKLFELANRPSLCLRIGGSVLEVSQDRSTQEHSGGVVWETAFFLLRYLEREVLPGLGRRLRVVELGAGCGLLGLGLARLGCEVVLTDQPLALPNLRHNAEGSGAEVQVLSWGDVEHMEAVRRQGPFDLVVGSDVVFALRFVEPLLQTIGALLQDSGTCWLCLQRRDPDAHALLMQKAAEAFEVQELSFEGLQGLEAAQELECLLLRLTRRPAIQQVPGSGAGERKDPKRRTGKEQKVPPCRRNPRRWL</sequence>
<evidence type="ECO:0000313" key="3">
    <source>
        <dbReference type="Proteomes" id="UP001178507"/>
    </source>
</evidence>
<name>A0AA36HQY7_9DINO</name>
<comment type="caution">
    <text evidence="2">The sequence shown here is derived from an EMBL/GenBank/DDBJ whole genome shotgun (WGS) entry which is preliminary data.</text>
</comment>
<evidence type="ECO:0000256" key="1">
    <source>
        <dbReference type="SAM" id="MobiDB-lite"/>
    </source>
</evidence>
<dbReference type="Pfam" id="PF10294">
    <property type="entry name" value="Methyltransf_16"/>
    <property type="match status" value="1"/>
</dbReference>
<dbReference type="Proteomes" id="UP001178507">
    <property type="component" value="Unassembled WGS sequence"/>
</dbReference>
<feature type="compositionally biased region" description="Basic and acidic residues" evidence="1">
    <location>
        <begin position="34"/>
        <end position="54"/>
    </location>
</feature>
<dbReference type="PANTHER" id="PTHR14614:SF98">
    <property type="entry name" value="S-ADENOSYL-L-METHIONINE-DEPENDENT METHYLTRANSFERASES SUPERFAMILY PROTEIN"/>
    <property type="match status" value="1"/>
</dbReference>
<dbReference type="InterPro" id="IPR019410">
    <property type="entry name" value="Methyltransf_16"/>
</dbReference>
<evidence type="ECO:0000313" key="2">
    <source>
        <dbReference type="EMBL" id="CAJ1373401.1"/>
    </source>
</evidence>
<organism evidence="2 3">
    <name type="scientific">Effrenium voratum</name>
    <dbReference type="NCBI Taxonomy" id="2562239"/>
    <lineage>
        <taxon>Eukaryota</taxon>
        <taxon>Sar</taxon>
        <taxon>Alveolata</taxon>
        <taxon>Dinophyceae</taxon>
        <taxon>Suessiales</taxon>
        <taxon>Symbiodiniaceae</taxon>
        <taxon>Effrenium</taxon>
    </lineage>
</organism>
<dbReference type="AlphaFoldDB" id="A0AA36HQY7"/>
<protein>
    <submittedName>
        <fullName evidence="2">Uncharacterized protein</fullName>
    </submittedName>
</protein>
<feature type="non-terminal residue" evidence="2">
    <location>
        <position position="1"/>
    </location>
</feature>
<accession>A0AA36HQY7</accession>